<dbReference type="Proteomes" id="UP000265520">
    <property type="component" value="Unassembled WGS sequence"/>
</dbReference>
<name>A0A392TWR1_9FABA</name>
<dbReference type="EMBL" id="LXQA010670188">
    <property type="protein sequence ID" value="MCI65134.1"/>
    <property type="molecule type" value="Genomic_DNA"/>
</dbReference>
<evidence type="ECO:0000313" key="2">
    <source>
        <dbReference type="EMBL" id="MCI65134.1"/>
    </source>
</evidence>
<organism evidence="2 3">
    <name type="scientific">Trifolium medium</name>
    <dbReference type="NCBI Taxonomy" id="97028"/>
    <lineage>
        <taxon>Eukaryota</taxon>
        <taxon>Viridiplantae</taxon>
        <taxon>Streptophyta</taxon>
        <taxon>Embryophyta</taxon>
        <taxon>Tracheophyta</taxon>
        <taxon>Spermatophyta</taxon>
        <taxon>Magnoliopsida</taxon>
        <taxon>eudicotyledons</taxon>
        <taxon>Gunneridae</taxon>
        <taxon>Pentapetalae</taxon>
        <taxon>rosids</taxon>
        <taxon>fabids</taxon>
        <taxon>Fabales</taxon>
        <taxon>Fabaceae</taxon>
        <taxon>Papilionoideae</taxon>
        <taxon>50 kb inversion clade</taxon>
        <taxon>NPAAA clade</taxon>
        <taxon>Hologalegina</taxon>
        <taxon>IRL clade</taxon>
        <taxon>Trifolieae</taxon>
        <taxon>Trifolium</taxon>
    </lineage>
</organism>
<proteinExistence type="predicted"/>
<keyword evidence="3" id="KW-1185">Reference proteome</keyword>
<protein>
    <submittedName>
        <fullName evidence="2">Uncharacterized protein</fullName>
    </submittedName>
</protein>
<evidence type="ECO:0000256" key="1">
    <source>
        <dbReference type="SAM" id="MobiDB-lite"/>
    </source>
</evidence>
<dbReference type="AlphaFoldDB" id="A0A392TWR1"/>
<comment type="caution">
    <text evidence="2">The sequence shown here is derived from an EMBL/GenBank/DDBJ whole genome shotgun (WGS) entry which is preliminary data.</text>
</comment>
<sequence length="47" mass="5427">MVRKSLDLGTLTNSNNTTVEEHASKRAQQRRLHLRQREVHLYIGGVL</sequence>
<reference evidence="2 3" key="1">
    <citation type="journal article" date="2018" name="Front. Plant Sci.">
        <title>Red Clover (Trifolium pratense) and Zigzag Clover (T. medium) - A Picture of Genomic Similarities and Differences.</title>
        <authorList>
            <person name="Dluhosova J."/>
            <person name="Istvanek J."/>
            <person name="Nedelnik J."/>
            <person name="Repkova J."/>
        </authorList>
    </citation>
    <scope>NUCLEOTIDE SEQUENCE [LARGE SCALE GENOMIC DNA]</scope>
    <source>
        <strain evidence="3">cv. 10/8</strain>
        <tissue evidence="2">Leaf</tissue>
    </source>
</reference>
<feature type="region of interest" description="Disordered" evidence="1">
    <location>
        <begin position="1"/>
        <end position="31"/>
    </location>
</feature>
<feature type="non-terminal residue" evidence="2">
    <location>
        <position position="47"/>
    </location>
</feature>
<accession>A0A392TWR1</accession>
<evidence type="ECO:0000313" key="3">
    <source>
        <dbReference type="Proteomes" id="UP000265520"/>
    </source>
</evidence>